<dbReference type="PANTHER" id="PTHR30055:SF234">
    <property type="entry name" value="HTH-TYPE TRANSCRIPTIONAL REGULATOR BETI"/>
    <property type="match status" value="1"/>
</dbReference>
<name>A0AAU8G4P5_9MICO</name>
<reference evidence="6" key="1">
    <citation type="submission" date="2024-06" db="EMBL/GenBank/DDBJ databases">
        <title>Complete genome sequence of the cellulolytic actinobacterium, Cellulosimicrobium ES-005.</title>
        <authorList>
            <person name="Matthews C.T."/>
            <person name="Underwood K.D."/>
            <person name="Ghanchi K.M."/>
            <person name="Fields S.D."/>
            <person name="Gardner S.G."/>
        </authorList>
    </citation>
    <scope>NUCLEOTIDE SEQUENCE</scope>
    <source>
        <strain evidence="6">ES-005</strain>
    </source>
</reference>
<dbReference type="PRINTS" id="PR00455">
    <property type="entry name" value="HTHTETR"/>
</dbReference>
<keyword evidence="3" id="KW-0804">Transcription</keyword>
<dbReference type="PROSITE" id="PS50977">
    <property type="entry name" value="HTH_TETR_2"/>
    <property type="match status" value="1"/>
</dbReference>
<evidence type="ECO:0000259" key="5">
    <source>
        <dbReference type="PROSITE" id="PS50977"/>
    </source>
</evidence>
<feature type="DNA-binding region" description="H-T-H motif" evidence="4">
    <location>
        <begin position="34"/>
        <end position="53"/>
    </location>
</feature>
<evidence type="ECO:0000313" key="6">
    <source>
        <dbReference type="EMBL" id="XCH30700.1"/>
    </source>
</evidence>
<dbReference type="Pfam" id="PF21935">
    <property type="entry name" value="TetR_C_45"/>
    <property type="match status" value="1"/>
</dbReference>
<dbReference type="InterPro" id="IPR047923">
    <property type="entry name" value="ArpA-like"/>
</dbReference>
<dbReference type="SUPFAM" id="SSF46689">
    <property type="entry name" value="Homeodomain-like"/>
    <property type="match status" value="1"/>
</dbReference>
<dbReference type="AlphaFoldDB" id="A0AAU8G4P5"/>
<dbReference type="InterPro" id="IPR023772">
    <property type="entry name" value="DNA-bd_HTH_TetR-type_CS"/>
</dbReference>
<dbReference type="Pfam" id="PF00440">
    <property type="entry name" value="TetR_N"/>
    <property type="match status" value="1"/>
</dbReference>
<keyword evidence="2 4" id="KW-0238">DNA-binding</keyword>
<accession>A0AAU8G4P5</accession>
<keyword evidence="1" id="KW-0805">Transcription regulation</keyword>
<evidence type="ECO:0000256" key="2">
    <source>
        <dbReference type="ARBA" id="ARBA00023125"/>
    </source>
</evidence>
<dbReference type="PROSITE" id="PS01081">
    <property type="entry name" value="HTH_TETR_1"/>
    <property type="match status" value="1"/>
</dbReference>
<dbReference type="GO" id="GO:0003700">
    <property type="term" value="F:DNA-binding transcription factor activity"/>
    <property type="evidence" value="ECO:0007669"/>
    <property type="project" value="TreeGrafter"/>
</dbReference>
<gene>
    <name evidence="6" type="ORF">ABRQ22_03175</name>
</gene>
<evidence type="ECO:0000256" key="1">
    <source>
        <dbReference type="ARBA" id="ARBA00023015"/>
    </source>
</evidence>
<dbReference type="Gene3D" id="1.10.357.10">
    <property type="entry name" value="Tetracycline Repressor, domain 2"/>
    <property type="match status" value="1"/>
</dbReference>
<dbReference type="EMBL" id="CP159290">
    <property type="protein sequence ID" value="XCH30700.1"/>
    <property type="molecule type" value="Genomic_DNA"/>
</dbReference>
<dbReference type="PANTHER" id="PTHR30055">
    <property type="entry name" value="HTH-TYPE TRANSCRIPTIONAL REGULATOR RUTR"/>
    <property type="match status" value="1"/>
</dbReference>
<evidence type="ECO:0000256" key="4">
    <source>
        <dbReference type="PROSITE-ProRule" id="PRU00335"/>
    </source>
</evidence>
<dbReference type="InterPro" id="IPR054126">
    <property type="entry name" value="CprB_TetR_C"/>
</dbReference>
<dbReference type="SUPFAM" id="SSF48498">
    <property type="entry name" value="Tetracyclin repressor-like, C-terminal domain"/>
    <property type="match status" value="1"/>
</dbReference>
<sequence length="208" mass="22705">MPPTTRSEQKAATRRRILEVAAAHFAAKGYAATSLNDLSAALGLTKGTIFFHFSSKAELARAISEDVAEQWVPLRAAHEERGTRGLAALVDASRQVATVYRESAVFRAASRLRLEAENIDADLPVPFVGWIDLARTYLAQAAADGELAEGVDVDETAWHVVAWFDGVQTVSTHLTHLDDLTDRVDGMWRILLRAVARDPEGVLGARED</sequence>
<dbReference type="InterPro" id="IPR001647">
    <property type="entry name" value="HTH_TetR"/>
</dbReference>
<dbReference type="RefSeq" id="WP_353708551.1">
    <property type="nucleotide sequence ID" value="NZ_CP159290.1"/>
</dbReference>
<protein>
    <submittedName>
        <fullName evidence="6">ScbR family autoregulator-binding transcription factor</fullName>
    </submittedName>
</protein>
<dbReference type="GO" id="GO:0000976">
    <property type="term" value="F:transcription cis-regulatory region binding"/>
    <property type="evidence" value="ECO:0007669"/>
    <property type="project" value="TreeGrafter"/>
</dbReference>
<dbReference type="InterPro" id="IPR009057">
    <property type="entry name" value="Homeodomain-like_sf"/>
</dbReference>
<feature type="domain" description="HTH tetR-type" evidence="5">
    <location>
        <begin position="11"/>
        <end position="71"/>
    </location>
</feature>
<dbReference type="InterPro" id="IPR050109">
    <property type="entry name" value="HTH-type_TetR-like_transc_reg"/>
</dbReference>
<proteinExistence type="predicted"/>
<dbReference type="NCBIfam" id="NF041196">
    <property type="entry name" value="ScbR_bind_reg"/>
    <property type="match status" value="1"/>
</dbReference>
<dbReference type="InterPro" id="IPR036271">
    <property type="entry name" value="Tet_transcr_reg_TetR-rel_C_sf"/>
</dbReference>
<evidence type="ECO:0000256" key="3">
    <source>
        <dbReference type="ARBA" id="ARBA00023163"/>
    </source>
</evidence>
<organism evidence="6">
    <name type="scientific">Cellulosimicrobium sp. ES-005</name>
    <dbReference type="NCBI Taxonomy" id="3163031"/>
    <lineage>
        <taxon>Bacteria</taxon>
        <taxon>Bacillati</taxon>
        <taxon>Actinomycetota</taxon>
        <taxon>Actinomycetes</taxon>
        <taxon>Micrococcales</taxon>
        <taxon>Promicromonosporaceae</taxon>
        <taxon>Cellulosimicrobium</taxon>
    </lineage>
</organism>